<dbReference type="SUPFAM" id="SSF52833">
    <property type="entry name" value="Thioredoxin-like"/>
    <property type="match status" value="1"/>
</dbReference>
<evidence type="ECO:0000256" key="5">
    <source>
        <dbReference type="SAM" id="MobiDB-lite"/>
    </source>
</evidence>
<comment type="caution">
    <text evidence="7">The sequence shown here is derived from an EMBL/GenBank/DDBJ whole genome shotgun (WGS) entry which is preliminary data.</text>
</comment>
<evidence type="ECO:0000313" key="7">
    <source>
        <dbReference type="EMBL" id="MBP5855866.1"/>
    </source>
</evidence>
<feature type="domain" description="Thioredoxin" evidence="6">
    <location>
        <begin position="39"/>
        <end position="201"/>
    </location>
</feature>
<dbReference type="Gene3D" id="3.40.30.10">
    <property type="entry name" value="Glutaredoxin"/>
    <property type="match status" value="1"/>
</dbReference>
<feature type="binding site" evidence="3">
    <location>
        <position position="166"/>
    </location>
    <ligand>
        <name>Cu cation</name>
        <dbReference type="ChEBI" id="CHEBI:23378"/>
    </ligand>
</feature>
<organism evidence="7 8">
    <name type="scientific">Marivibrio halodurans</name>
    <dbReference type="NCBI Taxonomy" id="2039722"/>
    <lineage>
        <taxon>Bacteria</taxon>
        <taxon>Pseudomonadati</taxon>
        <taxon>Pseudomonadota</taxon>
        <taxon>Alphaproteobacteria</taxon>
        <taxon>Rhodospirillales</taxon>
        <taxon>Rhodospirillaceae</taxon>
        <taxon>Marivibrio</taxon>
    </lineage>
</organism>
<keyword evidence="3" id="KW-0479">Metal-binding</keyword>
<dbReference type="EMBL" id="JAGMWN010000001">
    <property type="protein sequence ID" value="MBP5855866.1"/>
    <property type="molecule type" value="Genomic_DNA"/>
</dbReference>
<evidence type="ECO:0000256" key="2">
    <source>
        <dbReference type="ARBA" id="ARBA00023008"/>
    </source>
</evidence>
<proteinExistence type="inferred from homology"/>
<dbReference type="PROSITE" id="PS51352">
    <property type="entry name" value="THIOREDOXIN_2"/>
    <property type="match status" value="1"/>
</dbReference>
<feature type="binding site" evidence="3">
    <location>
        <position position="81"/>
    </location>
    <ligand>
        <name>Cu cation</name>
        <dbReference type="ChEBI" id="CHEBI:23378"/>
    </ligand>
</feature>
<evidence type="ECO:0000256" key="3">
    <source>
        <dbReference type="PIRSR" id="PIRSR603782-1"/>
    </source>
</evidence>
<dbReference type="PANTHER" id="PTHR12151">
    <property type="entry name" value="ELECTRON TRANSPORT PROTIN SCO1/SENC FAMILY MEMBER"/>
    <property type="match status" value="1"/>
</dbReference>
<evidence type="ECO:0000256" key="1">
    <source>
        <dbReference type="ARBA" id="ARBA00010996"/>
    </source>
</evidence>
<dbReference type="Pfam" id="PF02630">
    <property type="entry name" value="SCO1-SenC"/>
    <property type="match status" value="1"/>
</dbReference>
<feature type="disulfide bond" description="Redox-active" evidence="4">
    <location>
        <begin position="77"/>
        <end position="81"/>
    </location>
</feature>
<dbReference type="Proteomes" id="UP000672602">
    <property type="component" value="Unassembled WGS sequence"/>
</dbReference>
<gene>
    <name evidence="7" type="ORF">KAJ83_02520</name>
</gene>
<feature type="region of interest" description="Disordered" evidence="5">
    <location>
        <begin position="29"/>
        <end position="54"/>
    </location>
</feature>
<reference evidence="7" key="1">
    <citation type="submission" date="2021-04" db="EMBL/GenBank/DDBJ databases">
        <authorList>
            <person name="Zhang D.-C."/>
        </authorList>
    </citation>
    <scope>NUCLEOTIDE SEQUENCE</scope>
    <source>
        <strain evidence="7">CGMCC 1.15697</strain>
    </source>
</reference>
<dbReference type="GO" id="GO:0046872">
    <property type="term" value="F:metal ion binding"/>
    <property type="evidence" value="ECO:0007669"/>
    <property type="project" value="UniProtKB-KW"/>
</dbReference>
<keyword evidence="8" id="KW-1185">Reference proteome</keyword>
<dbReference type="FunFam" id="3.40.30.10:FF:000013">
    <property type="entry name" value="Blast:Protein SCO1 homolog, mitochondrial"/>
    <property type="match status" value="1"/>
</dbReference>
<dbReference type="CDD" id="cd02968">
    <property type="entry name" value="SCO"/>
    <property type="match status" value="1"/>
</dbReference>
<dbReference type="AlphaFoldDB" id="A0A8J7V190"/>
<evidence type="ECO:0000259" key="6">
    <source>
        <dbReference type="PROSITE" id="PS51352"/>
    </source>
</evidence>
<accession>A0A8J7V190</accession>
<name>A0A8J7V190_9PROT</name>
<dbReference type="RefSeq" id="WP_210680432.1">
    <property type="nucleotide sequence ID" value="NZ_JAGMWN010000001.1"/>
</dbReference>
<evidence type="ECO:0000313" key="8">
    <source>
        <dbReference type="Proteomes" id="UP000672602"/>
    </source>
</evidence>
<dbReference type="PANTHER" id="PTHR12151:SF25">
    <property type="entry name" value="LINALOOL DEHYDRATASE_ISOMERASE DOMAIN-CONTAINING PROTEIN"/>
    <property type="match status" value="1"/>
</dbReference>
<keyword evidence="4" id="KW-1015">Disulfide bond</keyword>
<dbReference type="InterPro" id="IPR003782">
    <property type="entry name" value="SCO1/SenC"/>
</dbReference>
<sequence>MPRTIPLIIVAAVAILLAAGGVAWTILSSQPDGPRSTKTDGPQIGGPFDLETTGGERVSEADLKGKPFAIFFGFTHCPDVCPTTLNEMAGWIDALGEQADDMRFAFVTVDPARDDAETMTYYVEAFSDRIIPLTGTEAEIDSMANTYKIYKEKVPLDDGEDYTMNHTAAVYLMDAEGEFVDVISFKDEQDQALRKLRALVEG</sequence>
<protein>
    <submittedName>
        <fullName evidence="7">SCO family protein</fullName>
    </submittedName>
</protein>
<dbReference type="InterPro" id="IPR036249">
    <property type="entry name" value="Thioredoxin-like_sf"/>
</dbReference>
<evidence type="ECO:0000256" key="4">
    <source>
        <dbReference type="PIRSR" id="PIRSR603782-2"/>
    </source>
</evidence>
<keyword evidence="2 3" id="KW-0186">Copper</keyword>
<comment type="similarity">
    <text evidence="1">Belongs to the SCO1/2 family.</text>
</comment>
<dbReference type="InterPro" id="IPR013766">
    <property type="entry name" value="Thioredoxin_domain"/>
</dbReference>
<feature type="binding site" evidence="3">
    <location>
        <position position="77"/>
    </location>
    <ligand>
        <name>Cu cation</name>
        <dbReference type="ChEBI" id="CHEBI:23378"/>
    </ligand>
</feature>